<gene>
    <name evidence="1" type="ORF">F8153_12080</name>
</gene>
<dbReference type="SUPFAM" id="SSF53098">
    <property type="entry name" value="Ribonuclease H-like"/>
    <property type="match status" value="1"/>
</dbReference>
<evidence type="ECO:0000313" key="2">
    <source>
        <dbReference type="Proteomes" id="UP000465601"/>
    </source>
</evidence>
<dbReference type="OrthoDB" id="9775203at2"/>
<sequence>MPEMGIKSQYVKPYTDTTIDSNFSEELINILNEEFNPVEPNAVWHLDITCIWTFEGFVYLISIMDLYFYQNYNSKLNILYTISQ</sequence>
<protein>
    <recommendedName>
        <fullName evidence="3">Transposase</fullName>
    </recommendedName>
</protein>
<proteinExistence type="predicted"/>
<dbReference type="InterPro" id="IPR012337">
    <property type="entry name" value="RNaseH-like_sf"/>
</dbReference>
<comment type="caution">
    <text evidence="1">The sequence shown here is derived from an EMBL/GenBank/DDBJ whole genome shotgun (WGS) entry which is preliminary data.</text>
</comment>
<evidence type="ECO:0008006" key="3">
    <source>
        <dbReference type="Google" id="ProtNLM"/>
    </source>
</evidence>
<organism evidence="1 2">
    <name type="scientific">Alkaliphilus serpentinus</name>
    <dbReference type="NCBI Taxonomy" id="1482731"/>
    <lineage>
        <taxon>Bacteria</taxon>
        <taxon>Bacillati</taxon>
        <taxon>Bacillota</taxon>
        <taxon>Clostridia</taxon>
        <taxon>Peptostreptococcales</taxon>
        <taxon>Natronincolaceae</taxon>
        <taxon>Alkaliphilus</taxon>
    </lineage>
</organism>
<dbReference type="EMBL" id="WBZB01000042">
    <property type="protein sequence ID" value="KAB3527438.1"/>
    <property type="molecule type" value="Genomic_DNA"/>
</dbReference>
<reference evidence="1 2" key="1">
    <citation type="submission" date="2019-10" db="EMBL/GenBank/DDBJ databases">
        <title>Alkaliphilus serpentinus sp. nov. and Alkaliphilus pronyensis sp. nov., two novel anaerobic alkaliphilic species isolated from the serpentinized-hosted hydrothermal field of the Prony Bay (New Caledonia).</title>
        <authorList>
            <person name="Postec A."/>
        </authorList>
    </citation>
    <scope>NUCLEOTIDE SEQUENCE [LARGE SCALE GENOMIC DNA]</scope>
    <source>
        <strain evidence="1 2">LacT</strain>
    </source>
</reference>
<evidence type="ECO:0000313" key="1">
    <source>
        <dbReference type="EMBL" id="KAB3527438.1"/>
    </source>
</evidence>
<accession>A0A833MD64</accession>
<dbReference type="AlphaFoldDB" id="A0A833MD64"/>
<name>A0A833MD64_9FIRM</name>
<keyword evidence="2" id="KW-1185">Reference proteome</keyword>
<dbReference type="Proteomes" id="UP000465601">
    <property type="component" value="Unassembled WGS sequence"/>
</dbReference>
<dbReference type="RefSeq" id="WP_151866611.1">
    <property type="nucleotide sequence ID" value="NZ_WBZB01000042.1"/>
</dbReference>